<feature type="chain" id="PRO_5043538221" evidence="2">
    <location>
        <begin position="16"/>
        <end position="331"/>
    </location>
</feature>
<reference evidence="3" key="1">
    <citation type="submission" date="2021-09" db="EMBL/GenBank/DDBJ databases">
        <authorList>
            <consortium name="AG Swart"/>
            <person name="Singh M."/>
            <person name="Singh A."/>
            <person name="Seah K."/>
            <person name="Emmerich C."/>
        </authorList>
    </citation>
    <scope>NUCLEOTIDE SEQUENCE</scope>
    <source>
        <strain evidence="3">ATCC30299</strain>
    </source>
</reference>
<accession>A0AAU9K8W5</accession>
<keyword evidence="1" id="KW-0175">Coiled coil</keyword>
<feature type="coiled-coil region" evidence="1">
    <location>
        <begin position="141"/>
        <end position="168"/>
    </location>
</feature>
<comment type="caution">
    <text evidence="3">The sequence shown here is derived from an EMBL/GenBank/DDBJ whole genome shotgun (WGS) entry which is preliminary data.</text>
</comment>
<protein>
    <submittedName>
        <fullName evidence="3">Uncharacterized protein</fullName>
    </submittedName>
</protein>
<evidence type="ECO:0000313" key="3">
    <source>
        <dbReference type="EMBL" id="CAG9330399.1"/>
    </source>
</evidence>
<evidence type="ECO:0000256" key="1">
    <source>
        <dbReference type="SAM" id="Coils"/>
    </source>
</evidence>
<organism evidence="3 4">
    <name type="scientific">Blepharisma stoltei</name>
    <dbReference type="NCBI Taxonomy" id="1481888"/>
    <lineage>
        <taxon>Eukaryota</taxon>
        <taxon>Sar</taxon>
        <taxon>Alveolata</taxon>
        <taxon>Ciliophora</taxon>
        <taxon>Postciliodesmatophora</taxon>
        <taxon>Heterotrichea</taxon>
        <taxon>Heterotrichida</taxon>
        <taxon>Blepharismidae</taxon>
        <taxon>Blepharisma</taxon>
    </lineage>
</organism>
<dbReference type="AlphaFoldDB" id="A0AAU9K8W5"/>
<dbReference type="Proteomes" id="UP001162131">
    <property type="component" value="Unassembled WGS sequence"/>
</dbReference>
<keyword evidence="2" id="KW-0732">Signal</keyword>
<evidence type="ECO:0000313" key="4">
    <source>
        <dbReference type="Proteomes" id="UP001162131"/>
    </source>
</evidence>
<keyword evidence="4" id="KW-1185">Reference proteome</keyword>
<proteinExistence type="predicted"/>
<feature type="signal peptide" evidence="2">
    <location>
        <begin position="1"/>
        <end position="15"/>
    </location>
</feature>
<gene>
    <name evidence="3" type="ORF">BSTOLATCC_MIC50991</name>
</gene>
<evidence type="ECO:0000256" key="2">
    <source>
        <dbReference type="SAM" id="SignalP"/>
    </source>
</evidence>
<name>A0AAU9K8W5_9CILI</name>
<dbReference type="EMBL" id="CAJZBQ010000051">
    <property type="protein sequence ID" value="CAG9330399.1"/>
    <property type="molecule type" value="Genomic_DNA"/>
</dbReference>
<sequence>MLIWVFLAGTVLVSGTFENIQELPDYQKLSQNPYGSKILSTISLQLSSDKPPEEVILLLEEISNKLLDEQRKDDQLNVTRAAECKAEIEFLDRPIEVMHSEIERAKQIEAEREPLFNSTIEKRNAKDQEIRFFEGEIMSLDRNSKIDAEKLQKKYQEHEEALSAIDSSLEYMQKVYTDQESQSVKSNHPHMEIIPLDVLLEVSENQDSIVKLIDIMTDIRKDYQASLKSLIDRKLEGEKDYKELKDSISSVISDLKEIRESLDKHSLELSDDLEESRRMQREAREECGSMERARDDKVTECEAWSNQYINEKDKRSEELQIIREIQKLYSV</sequence>